<organism evidence="2 3">
    <name type="scientific">Caenorhabditis tropicalis</name>
    <dbReference type="NCBI Taxonomy" id="1561998"/>
    <lineage>
        <taxon>Eukaryota</taxon>
        <taxon>Metazoa</taxon>
        <taxon>Ecdysozoa</taxon>
        <taxon>Nematoda</taxon>
        <taxon>Chromadorea</taxon>
        <taxon>Rhabditida</taxon>
        <taxon>Rhabditina</taxon>
        <taxon>Rhabditomorpha</taxon>
        <taxon>Rhabditoidea</taxon>
        <taxon>Rhabditidae</taxon>
        <taxon>Peloderinae</taxon>
        <taxon>Caenorhabditis</taxon>
    </lineage>
</organism>
<reference evidence="3" key="1">
    <citation type="submission" date="2016-11" db="UniProtKB">
        <authorList>
            <consortium name="WormBaseParasite"/>
        </authorList>
    </citation>
    <scope>IDENTIFICATION</scope>
</reference>
<feature type="compositionally biased region" description="Basic and acidic residues" evidence="1">
    <location>
        <begin position="43"/>
        <end position="54"/>
    </location>
</feature>
<name>A0A1I7UP95_9PELO</name>
<keyword evidence="2" id="KW-1185">Reference proteome</keyword>
<evidence type="ECO:0000256" key="1">
    <source>
        <dbReference type="SAM" id="MobiDB-lite"/>
    </source>
</evidence>
<dbReference type="Proteomes" id="UP000095282">
    <property type="component" value="Unplaced"/>
</dbReference>
<protein>
    <submittedName>
        <fullName evidence="3">Ovule protein</fullName>
    </submittedName>
</protein>
<feature type="region of interest" description="Disordered" evidence="1">
    <location>
        <begin position="43"/>
        <end position="75"/>
    </location>
</feature>
<evidence type="ECO:0000313" key="2">
    <source>
        <dbReference type="Proteomes" id="UP000095282"/>
    </source>
</evidence>
<accession>A0A1I7UP95</accession>
<proteinExistence type="predicted"/>
<feature type="compositionally biased region" description="Polar residues" evidence="1">
    <location>
        <begin position="58"/>
        <end position="68"/>
    </location>
</feature>
<dbReference type="AlphaFoldDB" id="A0A1I7UP95"/>
<evidence type="ECO:0000313" key="3">
    <source>
        <dbReference type="WBParaSite" id="Csp11.Scaffold630.g17973.t1"/>
    </source>
</evidence>
<dbReference type="WBParaSite" id="Csp11.Scaffold630.g17973.t1">
    <property type="protein sequence ID" value="Csp11.Scaffold630.g17973.t1"/>
    <property type="gene ID" value="Csp11.Scaffold630.g17973"/>
</dbReference>
<sequence>MKKVGVSVNCKYPESLCLIHNNLHYFSSHLPINLDSGRKDHEVDRLDFGGKEDGGGTNESTLTSQQAVSDIHPIR</sequence>